<dbReference type="Proteomes" id="UP000827986">
    <property type="component" value="Unassembled WGS sequence"/>
</dbReference>
<evidence type="ECO:0000313" key="8">
    <source>
        <dbReference type="Proteomes" id="UP000827986"/>
    </source>
</evidence>
<evidence type="ECO:0000256" key="1">
    <source>
        <dbReference type="ARBA" id="ARBA00004370"/>
    </source>
</evidence>
<evidence type="ECO:0000256" key="6">
    <source>
        <dbReference type="SAM" id="Phobius"/>
    </source>
</evidence>
<evidence type="ECO:0000313" key="7">
    <source>
        <dbReference type="EMBL" id="KAH1173135.1"/>
    </source>
</evidence>
<dbReference type="PANTHER" id="PTHR12668">
    <property type="entry name" value="TRANSMEMBRANE PROTEIN 14, 15"/>
    <property type="match status" value="1"/>
</dbReference>
<keyword evidence="5 6" id="KW-0472">Membrane</keyword>
<organism evidence="7 8">
    <name type="scientific">Mauremys mutica</name>
    <name type="common">yellowpond turtle</name>
    <dbReference type="NCBI Taxonomy" id="74926"/>
    <lineage>
        <taxon>Eukaryota</taxon>
        <taxon>Metazoa</taxon>
        <taxon>Chordata</taxon>
        <taxon>Craniata</taxon>
        <taxon>Vertebrata</taxon>
        <taxon>Euteleostomi</taxon>
        <taxon>Archelosauria</taxon>
        <taxon>Testudinata</taxon>
        <taxon>Testudines</taxon>
        <taxon>Cryptodira</taxon>
        <taxon>Durocryptodira</taxon>
        <taxon>Testudinoidea</taxon>
        <taxon>Geoemydidae</taxon>
        <taxon>Geoemydinae</taxon>
        <taxon>Mauremys</taxon>
    </lineage>
</organism>
<dbReference type="GO" id="GO:0031966">
    <property type="term" value="C:mitochondrial membrane"/>
    <property type="evidence" value="ECO:0007669"/>
    <property type="project" value="TreeGrafter"/>
</dbReference>
<sequence>MWLLLAWQYPTFPMRWQHAPVFFEPLCYYGASTERNQVRGLEVVLAGSLRCTPGGPPRGSGEGSAAAGGARRRVRKALEPGALLRVVIMAIDWIGFGYAIVVALGGVVGYTRKGSIVSLVAGLFFGLMSGYGAYCVTHDSRDVKISFFSAFILTIVMGMRFKRSKKLIPGGLIAGLSLLMILRLVFLLL</sequence>
<gene>
    <name evidence="7" type="ORF">KIL84_016974</name>
</gene>
<dbReference type="EMBL" id="JAHDVG010000482">
    <property type="protein sequence ID" value="KAH1173135.1"/>
    <property type="molecule type" value="Genomic_DNA"/>
</dbReference>
<dbReference type="AlphaFoldDB" id="A0A9D3X5Y9"/>
<reference evidence="7" key="1">
    <citation type="submission" date="2021-09" db="EMBL/GenBank/DDBJ databases">
        <title>The genome of Mauremys mutica provides insights into the evolution of semi-aquatic lifestyle.</title>
        <authorList>
            <person name="Gong S."/>
            <person name="Gao Y."/>
        </authorList>
    </citation>
    <scope>NUCLEOTIDE SEQUENCE</scope>
    <source>
        <strain evidence="7">MM-2020</strain>
        <tissue evidence="7">Muscle</tissue>
    </source>
</reference>
<evidence type="ECO:0000256" key="4">
    <source>
        <dbReference type="ARBA" id="ARBA00022989"/>
    </source>
</evidence>
<dbReference type="InterPro" id="IPR044890">
    <property type="entry name" value="TMEM14_sf"/>
</dbReference>
<name>A0A9D3X5Y9_9SAUR</name>
<evidence type="ECO:0000256" key="3">
    <source>
        <dbReference type="ARBA" id="ARBA00022692"/>
    </source>
</evidence>
<keyword evidence="3 6" id="KW-0812">Transmembrane</keyword>
<keyword evidence="8" id="KW-1185">Reference proteome</keyword>
<comment type="subcellular location">
    <subcellularLocation>
        <location evidence="1">Membrane</location>
    </subcellularLocation>
</comment>
<dbReference type="InterPro" id="IPR005349">
    <property type="entry name" value="TMEM14"/>
</dbReference>
<evidence type="ECO:0000256" key="2">
    <source>
        <dbReference type="ARBA" id="ARBA00007590"/>
    </source>
</evidence>
<feature type="transmembrane region" description="Helical" evidence="6">
    <location>
        <begin position="167"/>
        <end position="188"/>
    </location>
</feature>
<dbReference type="GO" id="GO:0070453">
    <property type="term" value="P:regulation of heme biosynthetic process"/>
    <property type="evidence" value="ECO:0007669"/>
    <property type="project" value="TreeGrafter"/>
</dbReference>
<dbReference type="Gene3D" id="1.10.10.1740">
    <property type="entry name" value="Transmembrane protein 14-like"/>
    <property type="match status" value="1"/>
</dbReference>
<dbReference type="Pfam" id="PF03647">
    <property type="entry name" value="Tmemb_14"/>
    <property type="match status" value="1"/>
</dbReference>
<proteinExistence type="inferred from homology"/>
<comment type="caution">
    <text evidence="7">The sequence shown here is derived from an EMBL/GenBank/DDBJ whole genome shotgun (WGS) entry which is preliminary data.</text>
</comment>
<dbReference type="PANTHER" id="PTHR12668:SF11">
    <property type="entry name" value="TRANSMEMBRANE PROTEIN 14A"/>
    <property type="match status" value="1"/>
</dbReference>
<keyword evidence="4 6" id="KW-1133">Transmembrane helix</keyword>
<accession>A0A9D3X5Y9</accession>
<evidence type="ECO:0008006" key="9">
    <source>
        <dbReference type="Google" id="ProtNLM"/>
    </source>
</evidence>
<feature type="transmembrane region" description="Helical" evidence="6">
    <location>
        <begin position="116"/>
        <end position="136"/>
    </location>
</feature>
<feature type="transmembrane region" description="Helical" evidence="6">
    <location>
        <begin position="82"/>
        <end position="110"/>
    </location>
</feature>
<comment type="similarity">
    <text evidence="2">Belongs to the TMEM14 family.</text>
</comment>
<evidence type="ECO:0000256" key="5">
    <source>
        <dbReference type="ARBA" id="ARBA00023136"/>
    </source>
</evidence>
<protein>
    <recommendedName>
        <fullName evidence="9">Transmembrane protein 14A</fullName>
    </recommendedName>
</protein>